<reference evidence="1 2" key="1">
    <citation type="journal article" date="2021" name="Microorganisms">
        <title>Genome Evolution of Filamentous Cyanobacterium Nostoc Species: From Facultative Symbiosis to Free Living.</title>
        <authorList>
            <person name="Huo D."/>
            <person name="Li H."/>
            <person name="Cai F."/>
            <person name="Guo X."/>
            <person name="Qiao Z."/>
            <person name="Wang W."/>
            <person name="Yu G."/>
            <person name="Li R."/>
        </authorList>
    </citation>
    <scope>NUCLEOTIDE SEQUENCE [LARGE SCALE GENOMIC DNA]</scope>
    <source>
        <strain evidence="1 2">CHAB 5714</strain>
    </source>
</reference>
<dbReference type="EMBL" id="JAIVFQ010000016">
    <property type="protein sequence ID" value="MCC5600207.1"/>
    <property type="molecule type" value="Genomic_DNA"/>
</dbReference>
<evidence type="ECO:0000313" key="1">
    <source>
        <dbReference type="EMBL" id="MCC5600207.1"/>
    </source>
</evidence>
<comment type="caution">
    <text evidence="1">The sequence shown here is derived from an EMBL/GenBank/DDBJ whole genome shotgun (WGS) entry which is preliminary data.</text>
</comment>
<name>A0ABS8I7N1_9NOSO</name>
<proteinExistence type="predicted"/>
<dbReference type="RefSeq" id="WP_229485292.1">
    <property type="nucleotide sequence ID" value="NZ_JAIVFQ010000016.1"/>
</dbReference>
<organism evidence="1 2">
    <name type="scientific">Nostoc favosum CHAB5714</name>
    <dbReference type="NCBI Taxonomy" id="2780399"/>
    <lineage>
        <taxon>Bacteria</taxon>
        <taxon>Bacillati</taxon>
        <taxon>Cyanobacteriota</taxon>
        <taxon>Cyanophyceae</taxon>
        <taxon>Nostocales</taxon>
        <taxon>Nostocaceae</taxon>
        <taxon>Nostoc</taxon>
        <taxon>Nostoc favosum</taxon>
    </lineage>
</organism>
<protein>
    <submittedName>
        <fullName evidence="1">Uncharacterized protein</fullName>
    </submittedName>
</protein>
<sequence>MNAEQLMYLAGRMTQNDSEAFEQLLKAENFIPKWPFDASCTADALGIMIDWQSILPDDKGEIVAKIIPRKEPKIVLNKNIKKLE</sequence>
<dbReference type="Proteomes" id="UP001199525">
    <property type="component" value="Unassembled WGS sequence"/>
</dbReference>
<evidence type="ECO:0000313" key="2">
    <source>
        <dbReference type="Proteomes" id="UP001199525"/>
    </source>
</evidence>
<gene>
    <name evidence="1" type="ORF">LC586_13455</name>
</gene>
<keyword evidence="2" id="KW-1185">Reference proteome</keyword>
<accession>A0ABS8I7N1</accession>